<evidence type="ECO:0000313" key="5">
    <source>
        <dbReference type="EMBL" id="VYU71723.1"/>
    </source>
</evidence>
<dbReference type="InterPro" id="IPR056823">
    <property type="entry name" value="TEN-like_YD-shell"/>
</dbReference>
<feature type="region of interest" description="Disordered" evidence="2">
    <location>
        <begin position="460"/>
        <end position="481"/>
    </location>
</feature>
<dbReference type="AlphaFoldDB" id="A0A6N3H5T3"/>
<name>A0A6N3H5T3_9ENTR</name>
<reference evidence="5" key="1">
    <citation type="submission" date="2019-11" db="EMBL/GenBank/DDBJ databases">
        <authorList>
            <person name="Feng L."/>
        </authorList>
    </citation>
    <scope>NUCLEOTIDE SEQUENCE</scope>
    <source>
        <strain evidence="5">EMassiliensisLFYP7</strain>
    </source>
</reference>
<organism evidence="5">
    <name type="scientific">Phytobacter massiliensis</name>
    <dbReference type="NCBI Taxonomy" id="1485952"/>
    <lineage>
        <taxon>Bacteria</taxon>
        <taxon>Pseudomonadati</taxon>
        <taxon>Pseudomonadota</taxon>
        <taxon>Gammaproteobacteria</taxon>
        <taxon>Enterobacterales</taxon>
        <taxon>Enterobacteriaceae</taxon>
        <taxon>Phytobacter</taxon>
    </lineage>
</organism>
<dbReference type="GO" id="GO:0016787">
    <property type="term" value="F:hydrolase activity"/>
    <property type="evidence" value="ECO:0007669"/>
    <property type="project" value="UniProtKB-KW"/>
</dbReference>
<sequence>MTEQPENNQQGSSELAEFGGLYGGAYYSPYYHISNRKKMTEQDKDKLYAQVMNDFIHCLDDYQTSIKKQLIEAAKKSFRHAVFPVALLAVQVENFIEEAFKNKNTRKPGFEATECPLNKQYSIRYGYGGFDENIENDDAFIPFKEMPFTLINGAGKEILAGKFNDKGESAVFGGINDCEEYFLIVNPDVTPNDYKKWLESYQPLISTLQGWLDSTWKDPKMQASWKAYLALDLKGQVDAENDAVIQGISDGALNLLKGTYELADDIVSLTPVGVTWNYIYDVAGTKAGLPARRVNLHDKLQTMDKEDIERTWENLKKIGTAVQDDALVYLFYRAVLAWIDLLPPVERKNINGQILFEILSLAVTTICTAGIGTAVKGASTLNKITSPYVRKAFESLLKLCRSPLVAATLSLSAATLTRTRIPVRFGRSAHLSAEGSHWVLEARQSTRAHHTFTTLTKKADNAVDSPPVNGRPANDTATTADPVSMVNGEELLLLDDVALSGLLPFSFSRLYRTACVGDNCGLGYGWSHSLNHHLTFDNEFAYWNDHEGRVVTLPIPEEAAPHVENPLAGSVLYLTQEGHYVAGSAGSPLQYVFIRDGDTARLAYVQDKYRNTLVLHRSTEGQVIRLVPATQQGLALLFTWKERCIQQVDLARYDTSCGEWLPVSTPARYRYNQQEQLVSVENTAGETEHYLYDAQHVICRRELAGGAVFQWEWDGEGKQARCIRHWGNFGQLDVRYQWDSEKGLGTLINQDGTKEIYHHDKTSSLLLSKTTADGSTTEYRYNAHGKKIAERDGSGHVTHYQYDDSDQLTEIVYPDGRTVTFRHQLGRVVQVEEGQRVWRYEYNAQGDVILAINPLQQETHYRYNERGQCTEVRYPDGAVHTREWGREGELLAECRPDGQVRRYAHDALLRVTSVTDGEGHVTGYRYDDAGRVACITFPDGATREYRYNAYGKVTWFKDEAGKVTTYDYAAPLHLLTKKTLPDGSTLRYRYDNDHLQVSDIFNQKGERYRLRYTPGGLLSEEVGFDNVRTTYHYDAAGRLSEKREYGNRHDEAPFITRYERNSTGKLTRKTLPDGQEEYFHYDAWGQLIKVSDTQGNVLAWEYNSAGQLTAEHTPVATQRYGYDELTGELTSHRLPDGQRVEYRYINGQLRGITLDDAPLVALRYDNTGRINERHQGNLLTTRYGYDARGRLAGQQLKEVHDEAFHPRTLFTQAYRYTPDGELASAEGHQARRWHYDATGRLTAAEWPSPYDTRHAQKTEAFHYDP</sequence>
<dbReference type="NCBIfam" id="TIGR01643">
    <property type="entry name" value="YD_repeat_2x"/>
    <property type="match status" value="4"/>
</dbReference>
<dbReference type="SUPFAM" id="SSF69304">
    <property type="entry name" value="Tricorn protease N-terminal domain"/>
    <property type="match status" value="1"/>
</dbReference>
<feature type="domain" description="DUF6531" evidence="3">
    <location>
        <begin position="481"/>
        <end position="552"/>
    </location>
</feature>
<evidence type="ECO:0000259" key="4">
    <source>
        <dbReference type="Pfam" id="PF25023"/>
    </source>
</evidence>
<dbReference type="Pfam" id="PF05593">
    <property type="entry name" value="RHS_repeat"/>
    <property type="match status" value="2"/>
</dbReference>
<accession>A0A6N3H5T3</accession>
<dbReference type="InterPro" id="IPR006530">
    <property type="entry name" value="YD"/>
</dbReference>
<keyword evidence="1" id="KW-0677">Repeat</keyword>
<dbReference type="Pfam" id="PF25023">
    <property type="entry name" value="TEN_YD-shell"/>
    <property type="match status" value="1"/>
</dbReference>
<dbReference type="InterPro" id="IPR050708">
    <property type="entry name" value="T6SS_VgrG/RHS"/>
</dbReference>
<gene>
    <name evidence="5" type="primary">rhsB</name>
    <name evidence="5" type="ORF">EMLFYP7_03626</name>
</gene>
<feature type="domain" description="Teneurin-like YD-shell" evidence="4">
    <location>
        <begin position="748"/>
        <end position="879"/>
    </location>
</feature>
<dbReference type="PANTHER" id="PTHR32305">
    <property type="match status" value="1"/>
</dbReference>
<evidence type="ECO:0000259" key="3">
    <source>
        <dbReference type="Pfam" id="PF20148"/>
    </source>
</evidence>
<evidence type="ECO:0000256" key="1">
    <source>
        <dbReference type="ARBA" id="ARBA00022737"/>
    </source>
</evidence>
<keyword evidence="5" id="KW-0378">Hydrolase</keyword>
<protein>
    <submittedName>
        <fullName evidence="5">Putative deoxyribonuclease RhsB</fullName>
        <ecNumber evidence="5">3.1.-.-</ecNumber>
    </submittedName>
</protein>
<evidence type="ECO:0000256" key="2">
    <source>
        <dbReference type="SAM" id="MobiDB-lite"/>
    </source>
</evidence>
<dbReference type="Pfam" id="PF20148">
    <property type="entry name" value="DUF6531"/>
    <property type="match status" value="1"/>
</dbReference>
<dbReference type="InterPro" id="IPR031325">
    <property type="entry name" value="RHS_repeat"/>
</dbReference>
<dbReference type="Gene3D" id="2.180.10.10">
    <property type="entry name" value="RHS repeat-associated core"/>
    <property type="match status" value="3"/>
</dbReference>
<dbReference type="EC" id="3.1.-.-" evidence="5"/>
<proteinExistence type="predicted"/>
<dbReference type="EMBL" id="CACRTZ010000037">
    <property type="protein sequence ID" value="VYU71723.1"/>
    <property type="molecule type" value="Genomic_DNA"/>
</dbReference>
<dbReference type="InterPro" id="IPR045351">
    <property type="entry name" value="DUF6531"/>
</dbReference>
<dbReference type="PANTHER" id="PTHR32305:SF15">
    <property type="entry name" value="PROTEIN RHSA-RELATED"/>
    <property type="match status" value="1"/>
</dbReference>